<dbReference type="PANTHER" id="PTHR43190">
    <property type="entry name" value="N-ACETYL-D-GLUCOSAMINE KINASE"/>
    <property type="match status" value="1"/>
</dbReference>
<comment type="caution">
    <text evidence="2">The sequence shown here is derived from an EMBL/GenBank/DDBJ whole genome shotgun (WGS) entry which is preliminary data.</text>
</comment>
<name>A0A109DBG2_9VIBR</name>
<dbReference type="SUPFAM" id="SSF53067">
    <property type="entry name" value="Actin-like ATPase domain"/>
    <property type="match status" value="2"/>
</dbReference>
<dbReference type="PANTHER" id="PTHR43190:SF3">
    <property type="entry name" value="N-ACETYL-D-GLUCOSAMINE KINASE"/>
    <property type="match status" value="1"/>
</dbReference>
<dbReference type="CDD" id="cd24082">
    <property type="entry name" value="ASKHA_NBD_GspK-like"/>
    <property type="match status" value="1"/>
</dbReference>
<dbReference type="Gene3D" id="3.30.420.40">
    <property type="match status" value="2"/>
</dbReference>
<evidence type="ECO:0000313" key="2">
    <source>
        <dbReference type="EMBL" id="KWU02302.1"/>
    </source>
</evidence>
<sequence>MITHTLAVDGGGTKTAMRLKQISTTPSVIQERTLAATSLTLYGEAAIIQLTHYIEEMLSVNQIKAKQCYIVVGVAGAGNSHLKAKLKSALAHFPHLYVTTDAEASVFGANTGQGVNCIAIGTGSVAIQLDTQHVTHQFGGWGFPIGDQGGGAWLGFRAVQQTLAEFDDKRSSLTSQLVMNKIGSERSNILKWLNTANATDYAQFARELVDIEQRCSTASTILKQGIEEIEKLTRTCAENNSLPIMFLGSLGQFYRSKLSQGLQARALDIQGNAQDGAEVIAHQKIHMLNLGNEQ</sequence>
<reference evidence="2 3" key="1">
    <citation type="submission" date="2015-11" db="EMBL/GenBank/DDBJ databases">
        <title>Draft WGS of Vibrio toranzoniae.</title>
        <authorList>
            <person name="Lasa A."/>
            <person name="Romalde J.L."/>
        </authorList>
    </citation>
    <scope>NUCLEOTIDE SEQUENCE [LARGE SCALE GENOMIC DNA]</scope>
    <source>
        <strain evidence="2 3">Vb 10.8</strain>
    </source>
</reference>
<evidence type="ECO:0000259" key="1">
    <source>
        <dbReference type="Pfam" id="PF01869"/>
    </source>
</evidence>
<dbReference type="InterPro" id="IPR043129">
    <property type="entry name" value="ATPase_NBD"/>
</dbReference>
<protein>
    <submittedName>
        <fullName evidence="2">ATPase</fullName>
    </submittedName>
</protein>
<dbReference type="AlphaFoldDB" id="A0A109DBG2"/>
<evidence type="ECO:0000313" key="3">
    <source>
        <dbReference type="Proteomes" id="UP000057389"/>
    </source>
</evidence>
<dbReference type="GeneID" id="300177563"/>
<dbReference type="RefSeq" id="WP_060467214.1">
    <property type="nucleotide sequence ID" value="NZ_AP025514.1"/>
</dbReference>
<keyword evidence="3" id="KW-1185">Reference proteome</keyword>
<dbReference type="Proteomes" id="UP000057389">
    <property type="component" value="Unassembled WGS sequence"/>
</dbReference>
<organism evidence="2 3">
    <name type="scientific">Vibrio toranzoniae</name>
    <dbReference type="NCBI Taxonomy" id="1194427"/>
    <lineage>
        <taxon>Bacteria</taxon>
        <taxon>Pseudomonadati</taxon>
        <taxon>Pseudomonadota</taxon>
        <taxon>Gammaproteobacteria</taxon>
        <taxon>Vibrionales</taxon>
        <taxon>Vibrionaceae</taxon>
        <taxon>Vibrio</taxon>
    </lineage>
</organism>
<accession>A0A109DBG2</accession>
<dbReference type="Pfam" id="PF01869">
    <property type="entry name" value="BcrAD_BadFG"/>
    <property type="match status" value="1"/>
</dbReference>
<dbReference type="InterPro" id="IPR002731">
    <property type="entry name" value="ATPase_BadF"/>
</dbReference>
<dbReference type="EMBL" id="LMXU01000004">
    <property type="protein sequence ID" value="KWU02302.1"/>
    <property type="molecule type" value="Genomic_DNA"/>
</dbReference>
<proteinExistence type="predicted"/>
<dbReference type="InterPro" id="IPR052519">
    <property type="entry name" value="Euk-type_GlcNAc_Kinase"/>
</dbReference>
<gene>
    <name evidence="2" type="ORF">APQ14_02310</name>
</gene>
<feature type="domain" description="ATPase BadF/BadG/BcrA/BcrD type" evidence="1">
    <location>
        <begin position="8"/>
        <end position="238"/>
    </location>
</feature>
<dbReference type="OrthoDB" id="9816014at2"/>